<comment type="caution">
    <text evidence="3">The sequence shown here is derived from an EMBL/GenBank/DDBJ whole genome shotgun (WGS) entry which is preliminary data.</text>
</comment>
<organism evidence="3 4">
    <name type="scientific">Micromonospora sediminimaris</name>
    <dbReference type="NCBI Taxonomy" id="547162"/>
    <lineage>
        <taxon>Bacteria</taxon>
        <taxon>Bacillati</taxon>
        <taxon>Actinomycetota</taxon>
        <taxon>Actinomycetes</taxon>
        <taxon>Micromonosporales</taxon>
        <taxon>Micromonosporaceae</taxon>
        <taxon>Micromonospora</taxon>
    </lineage>
</organism>
<feature type="transmembrane region" description="Helical" evidence="2">
    <location>
        <begin position="132"/>
        <end position="150"/>
    </location>
</feature>
<proteinExistence type="predicted"/>
<sequence length="426" mass="44686">MSAERLSTDPGASATGFRAGTTTYAEGTAARTASLPQQPRPGPVPKPVAGPASDEVGAVRAAAAVARTSDRGARIVAVTIALVWHLAIGLPAVLAARSTLAVPGVVLGGWLLVAALGVIAGIRLLHDTPLPATPLAGLLLAVDVAVFATVGRAHLFSPANWVWGTLAWFFLVVLWGRPVRRLLVLLAAHAATALTAVVLHGATGAADLARATMALYGTSSLPVAVFAGAAVLAALSRQRAATAATTNAMVAEREAAERARHERGERLNLVGRAASEVLTELAEGRVDPADPEVQRRCVRAAAQLRRLIAESDDVPHPLLHELRAAADLAERNGLPIDLVTIGTPPPLPVRIRRSLADPLTAGLADAQDWARLTVVSGPDEVVVSLVTPDREGPDTTGHPPEDDDGQVEHLYERDGKIRWTQTRWHR</sequence>
<keyword evidence="4" id="KW-1185">Reference proteome</keyword>
<dbReference type="AlphaFoldDB" id="A0A9W5UUJ8"/>
<evidence type="ECO:0000313" key="4">
    <source>
        <dbReference type="Proteomes" id="UP000607311"/>
    </source>
</evidence>
<dbReference type="EMBL" id="BOPD01000025">
    <property type="protein sequence ID" value="GIJ34885.1"/>
    <property type="molecule type" value="Genomic_DNA"/>
</dbReference>
<evidence type="ECO:0000256" key="2">
    <source>
        <dbReference type="SAM" id="Phobius"/>
    </source>
</evidence>
<dbReference type="Proteomes" id="UP000607311">
    <property type="component" value="Unassembled WGS sequence"/>
</dbReference>
<evidence type="ECO:0000313" key="3">
    <source>
        <dbReference type="EMBL" id="GIJ34885.1"/>
    </source>
</evidence>
<feature type="compositionally biased region" description="Low complexity" evidence="1">
    <location>
        <begin position="27"/>
        <end position="37"/>
    </location>
</feature>
<feature type="transmembrane region" description="Helical" evidence="2">
    <location>
        <begin position="100"/>
        <end position="125"/>
    </location>
</feature>
<feature type="compositionally biased region" description="Pro residues" evidence="1">
    <location>
        <begin position="38"/>
        <end position="48"/>
    </location>
</feature>
<accession>A0A9W5UUJ8</accession>
<feature type="transmembrane region" description="Helical" evidence="2">
    <location>
        <begin position="214"/>
        <end position="235"/>
    </location>
</feature>
<feature type="region of interest" description="Disordered" evidence="1">
    <location>
        <begin position="1"/>
        <end position="20"/>
    </location>
</feature>
<keyword evidence="2" id="KW-1133">Transmembrane helix</keyword>
<dbReference type="RefSeq" id="WP_232511448.1">
    <property type="nucleotide sequence ID" value="NZ_BOPD01000025.1"/>
</dbReference>
<feature type="transmembrane region" description="Helical" evidence="2">
    <location>
        <begin position="75"/>
        <end position="94"/>
    </location>
</feature>
<feature type="transmembrane region" description="Helical" evidence="2">
    <location>
        <begin position="156"/>
        <end position="175"/>
    </location>
</feature>
<feature type="region of interest" description="Disordered" evidence="1">
    <location>
        <begin position="27"/>
        <end position="52"/>
    </location>
</feature>
<protein>
    <submittedName>
        <fullName evidence="3">Uncharacterized protein</fullName>
    </submittedName>
</protein>
<reference evidence="3" key="1">
    <citation type="submission" date="2021-01" db="EMBL/GenBank/DDBJ databases">
        <title>Whole genome shotgun sequence of Verrucosispora sediminis NBRC 107745.</title>
        <authorList>
            <person name="Komaki H."/>
            <person name="Tamura T."/>
        </authorList>
    </citation>
    <scope>NUCLEOTIDE SEQUENCE</scope>
    <source>
        <strain evidence="3">NBRC 107745</strain>
    </source>
</reference>
<gene>
    <name evidence="3" type="ORF">Vse01_40330</name>
</gene>
<keyword evidence="2" id="KW-0812">Transmembrane</keyword>
<feature type="transmembrane region" description="Helical" evidence="2">
    <location>
        <begin position="182"/>
        <end position="202"/>
    </location>
</feature>
<evidence type="ECO:0000256" key="1">
    <source>
        <dbReference type="SAM" id="MobiDB-lite"/>
    </source>
</evidence>
<keyword evidence="2" id="KW-0472">Membrane</keyword>
<name>A0A9W5UUJ8_9ACTN</name>